<reference evidence="2 3" key="1">
    <citation type="submission" date="2019-08" db="EMBL/GenBank/DDBJ databases">
        <title>Actinomadura sp. nov. CYP1-5 isolated from mountain soil.</title>
        <authorList>
            <person name="Songsumanus A."/>
            <person name="Kuncharoen N."/>
            <person name="Kudo T."/>
            <person name="Yuki M."/>
            <person name="Igarashi Y."/>
            <person name="Tanasupawat S."/>
        </authorList>
    </citation>
    <scope>NUCLEOTIDE SEQUENCE [LARGE SCALE GENOMIC DNA]</scope>
    <source>
        <strain evidence="2 3">GKU157</strain>
    </source>
</reference>
<evidence type="ECO:0000313" key="2">
    <source>
        <dbReference type="EMBL" id="TYC14978.1"/>
    </source>
</evidence>
<accession>A0A5D0U9E5</accession>
<gene>
    <name evidence="2" type="ORF">FXF65_12635</name>
</gene>
<proteinExistence type="predicted"/>
<sequence>MNGTLRADLLRRAARDQRVRTSTPRHYRSPFRALRFLWVDDRNAAWLDRVVRRHGWPGNALVGEQAADAAWLLAQHADRRRRAQRRFLLALRDAVARGDADRKRLAYLEDRVRVNAGRPQRYGTQYTETESGFGPQPIEDPDGLDERRAEMGLPPMDEYDAEMRGLLDSWPGRGT</sequence>
<dbReference type="AlphaFoldDB" id="A0A5D0U9E5"/>
<feature type="region of interest" description="Disordered" evidence="1">
    <location>
        <begin position="118"/>
        <end position="175"/>
    </location>
</feature>
<keyword evidence="3" id="KW-1185">Reference proteome</keyword>
<dbReference type="Proteomes" id="UP000322634">
    <property type="component" value="Unassembled WGS sequence"/>
</dbReference>
<evidence type="ECO:0000256" key="1">
    <source>
        <dbReference type="SAM" id="MobiDB-lite"/>
    </source>
</evidence>
<dbReference type="OrthoDB" id="22038at2"/>
<comment type="caution">
    <text evidence="2">The sequence shown here is derived from an EMBL/GenBank/DDBJ whole genome shotgun (WGS) entry which is preliminary data.</text>
</comment>
<organism evidence="2 3">
    <name type="scientific">Actinomadura syzygii</name>
    <dbReference type="NCBI Taxonomy" id="1427538"/>
    <lineage>
        <taxon>Bacteria</taxon>
        <taxon>Bacillati</taxon>
        <taxon>Actinomycetota</taxon>
        <taxon>Actinomycetes</taxon>
        <taxon>Streptosporangiales</taxon>
        <taxon>Thermomonosporaceae</taxon>
        <taxon>Actinomadura</taxon>
    </lineage>
</organism>
<dbReference type="InterPro" id="IPR046732">
    <property type="entry name" value="DUF6624"/>
</dbReference>
<evidence type="ECO:0000313" key="3">
    <source>
        <dbReference type="Proteomes" id="UP000322634"/>
    </source>
</evidence>
<dbReference type="RefSeq" id="WP_148350035.1">
    <property type="nucleotide sequence ID" value="NZ_VSFF01000005.1"/>
</dbReference>
<protein>
    <submittedName>
        <fullName evidence="2">Uncharacterized protein</fullName>
    </submittedName>
</protein>
<name>A0A5D0U9E5_9ACTN</name>
<dbReference type="Pfam" id="PF20329">
    <property type="entry name" value="DUF6624"/>
    <property type="match status" value="1"/>
</dbReference>
<dbReference type="EMBL" id="VSFF01000005">
    <property type="protein sequence ID" value="TYC14978.1"/>
    <property type="molecule type" value="Genomic_DNA"/>
</dbReference>